<feature type="transmembrane region" description="Helical" evidence="1">
    <location>
        <begin position="30"/>
        <end position="48"/>
    </location>
</feature>
<dbReference type="AlphaFoldDB" id="X1TR18"/>
<organism evidence="2">
    <name type="scientific">marine sediment metagenome</name>
    <dbReference type="NCBI Taxonomy" id="412755"/>
    <lineage>
        <taxon>unclassified sequences</taxon>
        <taxon>metagenomes</taxon>
        <taxon>ecological metagenomes</taxon>
    </lineage>
</organism>
<dbReference type="EMBL" id="BARW01019310">
    <property type="protein sequence ID" value="GAI93816.1"/>
    <property type="molecule type" value="Genomic_DNA"/>
</dbReference>
<sequence>MNQLIVTQQIVPQQVQPQEQIQALMVQAQWFSSVLTGLAIAGGVLFLLPKIIKVVKEK</sequence>
<comment type="caution">
    <text evidence="2">The sequence shown here is derived from an EMBL/GenBank/DDBJ whole genome shotgun (WGS) entry which is preliminary data.</text>
</comment>
<evidence type="ECO:0000256" key="1">
    <source>
        <dbReference type="SAM" id="Phobius"/>
    </source>
</evidence>
<keyword evidence="1" id="KW-0812">Transmembrane</keyword>
<protein>
    <submittedName>
        <fullName evidence="2">Uncharacterized protein</fullName>
    </submittedName>
</protein>
<gene>
    <name evidence="2" type="ORF">S12H4_32863</name>
</gene>
<evidence type="ECO:0000313" key="2">
    <source>
        <dbReference type="EMBL" id="GAI93816.1"/>
    </source>
</evidence>
<keyword evidence="1" id="KW-0472">Membrane</keyword>
<proteinExistence type="predicted"/>
<name>X1TR18_9ZZZZ</name>
<keyword evidence="1" id="KW-1133">Transmembrane helix</keyword>
<reference evidence="2" key="1">
    <citation type="journal article" date="2014" name="Front. Microbiol.">
        <title>High frequency of phylogenetically diverse reductive dehalogenase-homologous genes in deep subseafloor sedimentary metagenomes.</title>
        <authorList>
            <person name="Kawai M."/>
            <person name="Futagami T."/>
            <person name="Toyoda A."/>
            <person name="Takaki Y."/>
            <person name="Nishi S."/>
            <person name="Hori S."/>
            <person name="Arai W."/>
            <person name="Tsubouchi T."/>
            <person name="Morono Y."/>
            <person name="Uchiyama I."/>
            <person name="Ito T."/>
            <person name="Fujiyama A."/>
            <person name="Inagaki F."/>
            <person name="Takami H."/>
        </authorList>
    </citation>
    <scope>NUCLEOTIDE SEQUENCE</scope>
    <source>
        <strain evidence="2">Expedition CK06-06</strain>
    </source>
</reference>
<accession>X1TR18</accession>